<protein>
    <recommendedName>
        <fullName evidence="4">Coiled-coil domain-containing protein 87</fullName>
    </recommendedName>
</protein>
<reference evidence="2" key="1">
    <citation type="submission" date="2025-08" db="UniProtKB">
        <authorList>
            <consortium name="Ensembl"/>
        </authorList>
    </citation>
    <scope>IDENTIFICATION</scope>
</reference>
<dbReference type="Ensembl" id="ENSCMMT00000022451.1">
    <property type="protein sequence ID" value="ENSCMMP00000020469.1"/>
    <property type="gene ID" value="ENSCMMG00000012886.1"/>
</dbReference>
<dbReference type="InterPro" id="IPR037383">
    <property type="entry name" value="CCDC87"/>
</dbReference>
<feature type="compositionally biased region" description="Pro residues" evidence="1">
    <location>
        <begin position="156"/>
        <end position="172"/>
    </location>
</feature>
<keyword evidence="3" id="KW-1185">Reference proteome</keyword>
<sequence length="566" mass="60552">MAAASLPAPRNQSGGARGGVGPVMATDREPLPACCCHGNGGGPPQASGGRCRPRGCRPLFWGGSRSGAMEPPPRRSLATPALDQKLAADLRELRAIAGADLRAIPCLLPLALLPPQTPRPPPPATAPHPGTAAAHRAHSLPAQTEHQHRVEEPGVSPSPLPPPRPLSVPVLPPGATAAALDLQRLTQRAPSNAHRLPPLLAALTRRPRDDARLRWLRRHQTQQPGTLPAPPPALGVSLLRRPEPAESAVWLRVQPPLCPEPAEVAAAEADAVPGGELRALYERLVAALPGERLHFEHEPLVQPAATSRDLDPEGLQGTGAVARGTPPARRWEPRNASLLQDYLRYLEGTGSDFLHAIFNLGGEEEEEEEEAVKAPRGTAEPGRPAAGTPVMPAELQQLQQRLQQLWAALLVPGRQRLAMATKYADGAALARLPAALELWEEAAGLIRQREQLLAWLEGLEVGASDPNRFFCRAPKAFAARAGEARARGRLRAAVAGCEGPLRAALRRLREEFGDEVTLRGRPYEEKMRRDGVEMLYRLQQGRRAGALGAMLRHRGAETSPGGAGGM</sequence>
<feature type="region of interest" description="Disordered" evidence="1">
    <location>
        <begin position="1"/>
        <end position="24"/>
    </location>
</feature>
<reference evidence="2" key="2">
    <citation type="submission" date="2025-09" db="UniProtKB">
        <authorList>
            <consortium name="Ensembl"/>
        </authorList>
    </citation>
    <scope>IDENTIFICATION</scope>
</reference>
<name>A0A8C3CIM1_CAIMO</name>
<dbReference type="AlphaFoldDB" id="A0A8C3CIM1"/>
<feature type="region of interest" description="Disordered" evidence="1">
    <location>
        <begin position="364"/>
        <end position="386"/>
    </location>
</feature>
<dbReference type="PANTHER" id="PTHR16078">
    <property type="entry name" value="COILED-COIL DOMAIN-CONTAINING PROTEIN 87"/>
    <property type="match status" value="1"/>
</dbReference>
<evidence type="ECO:0000313" key="3">
    <source>
        <dbReference type="Proteomes" id="UP000694556"/>
    </source>
</evidence>
<feature type="region of interest" description="Disordered" evidence="1">
    <location>
        <begin position="115"/>
        <end position="172"/>
    </location>
</feature>
<dbReference type="Gene3D" id="1.20.58.1520">
    <property type="match status" value="1"/>
</dbReference>
<feature type="compositionally biased region" description="Pro residues" evidence="1">
    <location>
        <begin position="115"/>
        <end position="126"/>
    </location>
</feature>
<evidence type="ECO:0008006" key="4">
    <source>
        <dbReference type="Google" id="ProtNLM"/>
    </source>
</evidence>
<evidence type="ECO:0000256" key="1">
    <source>
        <dbReference type="SAM" id="MobiDB-lite"/>
    </source>
</evidence>
<accession>A0A8C3CIM1</accession>
<evidence type="ECO:0000313" key="2">
    <source>
        <dbReference type="Ensembl" id="ENSCMMP00000020469.1"/>
    </source>
</evidence>
<dbReference type="Proteomes" id="UP000694556">
    <property type="component" value="Unassembled WGS sequence"/>
</dbReference>
<proteinExistence type="predicted"/>
<organism evidence="2 3">
    <name type="scientific">Cairina moschata</name>
    <name type="common">Muscovy duck</name>
    <dbReference type="NCBI Taxonomy" id="8855"/>
    <lineage>
        <taxon>Eukaryota</taxon>
        <taxon>Metazoa</taxon>
        <taxon>Chordata</taxon>
        <taxon>Craniata</taxon>
        <taxon>Vertebrata</taxon>
        <taxon>Euteleostomi</taxon>
        <taxon>Archelosauria</taxon>
        <taxon>Archosauria</taxon>
        <taxon>Dinosauria</taxon>
        <taxon>Saurischia</taxon>
        <taxon>Theropoda</taxon>
        <taxon>Coelurosauria</taxon>
        <taxon>Aves</taxon>
        <taxon>Neognathae</taxon>
        <taxon>Galloanserae</taxon>
        <taxon>Anseriformes</taxon>
        <taxon>Anatidae</taxon>
        <taxon>Anatinae</taxon>
        <taxon>Cairina</taxon>
    </lineage>
</organism>
<dbReference type="PANTHER" id="PTHR16078:SF1">
    <property type="entry name" value="COILED-COIL DOMAIN-CONTAINING PROTEIN 87"/>
    <property type="match status" value="1"/>
</dbReference>